<dbReference type="PANTHER" id="PTHR31569:SF4">
    <property type="entry name" value="SWIM-TYPE DOMAIN-CONTAINING PROTEIN"/>
    <property type="match status" value="1"/>
</dbReference>
<name>A0A8S9U403_PHYIN</name>
<dbReference type="AlphaFoldDB" id="A0A8S9U403"/>
<dbReference type="Proteomes" id="UP000704712">
    <property type="component" value="Unassembled WGS sequence"/>
</dbReference>
<feature type="compositionally biased region" description="Basic and acidic residues" evidence="1">
    <location>
        <begin position="64"/>
        <end position="86"/>
    </location>
</feature>
<sequence>MPPEEELPPYPGHSKQRKTPSRDPVVLSRQQQAEANRVKIRSATRAAQEDVEPPARRLPPLDQVVRHGGKELTPRQERVLGARYGDRFPNQRKTNSPLAAPGEEYRWEAEVLKTLQADESTHSDYVASEEIMDMDDLGASLDGAGNNDALAEVLDQLDEEDELASHGHSNDGDYEEDGAMEDVSSESAESSVNHEEERQTEFNTEDEPNTHKMASHLSLAGNFSNLEDMPVAGSFLEGFPVFWNSWDKFYEVFAKFQEATFQLFSAKKAKKKDPKKTKGRRATGGTLLPDDWELYSRTYLCTHGMPFDSKGTGQREHTTVRSTGCTARVNARVRLRPGGKRFYLVVKATGIHNHNLTHHQWFSYAENRRIDNPQLREDVAVMAKAGAKLRGILEYLRSKTGKRTNLKDVHNMTQTAKQVFRGGKSDAERALSVLDEFIESAPGNTAGFIVVTSTRIDFGITLKPNRTKPKLYRTRGT</sequence>
<evidence type="ECO:0000313" key="2">
    <source>
        <dbReference type="EMBL" id="KAF4135320.1"/>
    </source>
</evidence>
<evidence type="ECO:0000256" key="1">
    <source>
        <dbReference type="SAM" id="MobiDB-lite"/>
    </source>
</evidence>
<feature type="compositionally biased region" description="Acidic residues" evidence="1">
    <location>
        <begin position="172"/>
        <end position="184"/>
    </location>
</feature>
<reference evidence="2" key="1">
    <citation type="submission" date="2020-03" db="EMBL/GenBank/DDBJ databases">
        <title>Hybrid Assembly of Korean Phytophthora infestans isolates.</title>
        <authorList>
            <person name="Prokchorchik M."/>
            <person name="Lee Y."/>
            <person name="Seo J."/>
            <person name="Cho J.-H."/>
            <person name="Park Y.-E."/>
            <person name="Jang D.-C."/>
            <person name="Im J.-S."/>
            <person name="Choi J.-G."/>
            <person name="Park H.-J."/>
            <person name="Lee G.-B."/>
            <person name="Lee Y.-G."/>
            <person name="Hong S.-Y."/>
            <person name="Cho K."/>
            <person name="Sohn K.H."/>
        </authorList>
    </citation>
    <scope>NUCLEOTIDE SEQUENCE</scope>
    <source>
        <strain evidence="2">KR_2_A2</strain>
    </source>
</reference>
<gene>
    <name evidence="2" type="ORF">GN958_ATG15508</name>
</gene>
<dbReference type="EMBL" id="JAACNO010002170">
    <property type="protein sequence ID" value="KAF4135320.1"/>
    <property type="molecule type" value="Genomic_DNA"/>
</dbReference>
<dbReference type="PANTHER" id="PTHR31569">
    <property type="entry name" value="SWIM-TYPE DOMAIN-CONTAINING PROTEIN"/>
    <property type="match status" value="1"/>
</dbReference>
<comment type="caution">
    <text evidence="2">The sequence shown here is derived from an EMBL/GenBank/DDBJ whole genome shotgun (WGS) entry which is preliminary data.</text>
</comment>
<protein>
    <recommendedName>
        <fullName evidence="4">FAR1 domain-containing protein</fullName>
    </recommendedName>
</protein>
<proteinExistence type="predicted"/>
<feature type="region of interest" description="Disordered" evidence="1">
    <location>
        <begin position="1"/>
        <end position="102"/>
    </location>
</feature>
<evidence type="ECO:0000313" key="3">
    <source>
        <dbReference type="Proteomes" id="UP000704712"/>
    </source>
</evidence>
<organism evidence="2 3">
    <name type="scientific">Phytophthora infestans</name>
    <name type="common">Potato late blight agent</name>
    <name type="synonym">Botrytis infestans</name>
    <dbReference type="NCBI Taxonomy" id="4787"/>
    <lineage>
        <taxon>Eukaryota</taxon>
        <taxon>Sar</taxon>
        <taxon>Stramenopiles</taxon>
        <taxon>Oomycota</taxon>
        <taxon>Peronosporomycetes</taxon>
        <taxon>Peronosporales</taxon>
        <taxon>Peronosporaceae</taxon>
        <taxon>Phytophthora</taxon>
    </lineage>
</organism>
<evidence type="ECO:0008006" key="4">
    <source>
        <dbReference type="Google" id="ProtNLM"/>
    </source>
</evidence>
<accession>A0A8S9U403</accession>
<feature type="region of interest" description="Disordered" evidence="1">
    <location>
        <begin position="161"/>
        <end position="209"/>
    </location>
</feature>
<dbReference type="InterPro" id="IPR052579">
    <property type="entry name" value="Zinc_finger_SWIM"/>
</dbReference>